<name>A0A2N7VYQ1_9BURK</name>
<keyword evidence="2" id="KW-1185">Reference proteome</keyword>
<accession>A0A2N7VYQ1</accession>
<dbReference type="AlphaFoldDB" id="A0A2N7VYQ1"/>
<evidence type="ECO:0008006" key="3">
    <source>
        <dbReference type="Google" id="ProtNLM"/>
    </source>
</evidence>
<reference evidence="1 2" key="1">
    <citation type="submission" date="2018-01" db="EMBL/GenBank/DDBJ databases">
        <title>Whole genome analyses suggest that Burkholderia sensu lato contains two further novel genera in the rhizoxinica-symbiotica group Mycetohabitans gen. nov., and Trinickia gen. nov.: implications for the evolution of diazotrophy and nodulation in the Burkholderiaceae.</title>
        <authorList>
            <person name="Estrada-de los Santos P."/>
            <person name="Palmer M."/>
            <person name="Chavez-Ramirez B."/>
            <person name="Beukes C."/>
            <person name="Steenkamp E.T."/>
            <person name="Hirsch A.M."/>
            <person name="Manyaka P."/>
            <person name="Maluk M."/>
            <person name="Lafos M."/>
            <person name="Crook M."/>
            <person name="Gross E."/>
            <person name="Simon M.F."/>
            <person name="Bueno dos Reis Junior F."/>
            <person name="Poole P.S."/>
            <person name="Venter S.N."/>
            <person name="James E.K."/>
        </authorList>
    </citation>
    <scope>NUCLEOTIDE SEQUENCE [LARGE SCALE GENOMIC DNA]</scope>
    <source>
        <strain evidence="1 2">GP25-8</strain>
    </source>
</reference>
<evidence type="ECO:0000313" key="1">
    <source>
        <dbReference type="EMBL" id="PMS22270.1"/>
    </source>
</evidence>
<gene>
    <name evidence="1" type="ORF">C0Z19_16950</name>
</gene>
<dbReference type="Proteomes" id="UP000235347">
    <property type="component" value="Unassembled WGS sequence"/>
</dbReference>
<dbReference type="EMBL" id="PNYB01000014">
    <property type="protein sequence ID" value="PMS22270.1"/>
    <property type="molecule type" value="Genomic_DNA"/>
</dbReference>
<evidence type="ECO:0000313" key="2">
    <source>
        <dbReference type="Proteomes" id="UP000235347"/>
    </source>
</evidence>
<comment type="caution">
    <text evidence="1">The sequence shown here is derived from an EMBL/GenBank/DDBJ whole genome shotgun (WGS) entry which is preliminary data.</text>
</comment>
<organism evidence="1 2">
    <name type="scientific">Trinickia soli</name>
    <dbReference type="NCBI Taxonomy" id="380675"/>
    <lineage>
        <taxon>Bacteria</taxon>
        <taxon>Pseudomonadati</taxon>
        <taxon>Pseudomonadota</taxon>
        <taxon>Betaproteobacteria</taxon>
        <taxon>Burkholderiales</taxon>
        <taxon>Burkholderiaceae</taxon>
        <taxon>Trinickia</taxon>
    </lineage>
</organism>
<sequence length="177" mass="19709">MMATIAKPMALADAPPVGTYWRGQGGIYAGIIPDYVGREPRFLIFATDEAVDLPWGGFAAVEQGADHPYNGAVNTRDLVECERAPHVHDAAHFAAEYEKDGRRDFYLPSKRELDVAFVTIRDTFDPTDWYWSSTEESETMAYGRNFGEVDTPSLFKHVKGRVRPVRSIPVANGDPEA</sequence>
<protein>
    <recommendedName>
        <fullName evidence="3">DUF1566 domain-containing protein</fullName>
    </recommendedName>
</protein>
<proteinExistence type="predicted"/>